<evidence type="ECO:0000256" key="1">
    <source>
        <dbReference type="SAM" id="MobiDB-lite"/>
    </source>
</evidence>
<organism evidence="3 4">
    <name type="scientific">Haloferax profundi</name>
    <dbReference type="NCBI Taxonomy" id="1544718"/>
    <lineage>
        <taxon>Archaea</taxon>
        <taxon>Methanobacteriati</taxon>
        <taxon>Methanobacteriota</taxon>
        <taxon>Stenosarchaea group</taxon>
        <taxon>Halobacteria</taxon>
        <taxon>Halobacteriales</taxon>
        <taxon>Haloferacaceae</taxon>
        <taxon>Haloferax</taxon>
    </lineage>
</organism>
<dbReference type="RefSeq" id="WP_058571994.1">
    <property type="nucleotide sequence ID" value="NZ_LOPV01000158.1"/>
</dbReference>
<sequence length="174" mass="19296">MTDDSERSEHDRATEDDHTDEHTDAFDHDHVDGDQRGREHGTTGDDQDAAAPLSDLAGRVEERRNRSDATKSTRDELFDSVRVDELDTDDVWTSLVDADEEEEHVGIGGDAEPVDASDGVSDYVVPKASYCQRCEFFGDPPELSCSHEGTAIVEVTDTDHFLVRNCPMVDPDDD</sequence>
<feature type="region of interest" description="Disordered" evidence="1">
    <location>
        <begin position="1"/>
        <end position="75"/>
    </location>
</feature>
<dbReference type="EMBL" id="LOPV01000158">
    <property type="protein sequence ID" value="KTG27746.1"/>
    <property type="molecule type" value="Genomic_DNA"/>
</dbReference>
<evidence type="ECO:0000313" key="3">
    <source>
        <dbReference type="EMBL" id="KTG27746.1"/>
    </source>
</evidence>
<gene>
    <name evidence="3" type="ORF">AUR66_13280</name>
</gene>
<feature type="compositionally biased region" description="Basic and acidic residues" evidence="1">
    <location>
        <begin position="1"/>
        <end position="43"/>
    </location>
</feature>
<feature type="compositionally biased region" description="Basic and acidic residues" evidence="1">
    <location>
        <begin position="58"/>
        <end position="75"/>
    </location>
</feature>
<reference evidence="3 4" key="1">
    <citation type="submission" date="2015-12" db="EMBL/GenBank/DDBJ databases">
        <title>Haloferax profundi sp. nov. isolated from the Discovery deep brine-seawater interface in the Red Sea.</title>
        <authorList>
            <person name="Zhang G."/>
            <person name="Stingl U."/>
            <person name="Rashid M."/>
        </authorList>
    </citation>
    <scope>NUCLEOTIDE SEQUENCE [LARGE SCALE GENOMIC DNA]</scope>
    <source>
        <strain evidence="3 4">SB29</strain>
    </source>
</reference>
<proteinExistence type="predicted"/>
<dbReference type="OrthoDB" id="204982at2157"/>
<feature type="region of interest" description="Disordered" evidence="1">
    <location>
        <begin position="98"/>
        <end position="119"/>
    </location>
</feature>
<name>A0A0W1SN94_9EURY</name>
<comment type="caution">
    <text evidence="3">The sequence shown here is derived from an EMBL/GenBank/DDBJ whole genome shotgun (WGS) entry which is preliminary data.</text>
</comment>
<feature type="domain" description="DUF8135" evidence="2">
    <location>
        <begin position="124"/>
        <end position="171"/>
    </location>
</feature>
<protein>
    <recommendedName>
        <fullName evidence="2">DUF8135 domain-containing protein</fullName>
    </recommendedName>
</protein>
<dbReference type="Proteomes" id="UP000053157">
    <property type="component" value="Unassembled WGS sequence"/>
</dbReference>
<evidence type="ECO:0000313" key="4">
    <source>
        <dbReference type="Proteomes" id="UP000053157"/>
    </source>
</evidence>
<dbReference type="InterPro" id="IPR058448">
    <property type="entry name" value="DUF8135"/>
</dbReference>
<keyword evidence="4" id="KW-1185">Reference proteome</keyword>
<dbReference type="AlphaFoldDB" id="A0A0W1SN94"/>
<dbReference type="Pfam" id="PF26456">
    <property type="entry name" value="DUF8135"/>
    <property type="match status" value="1"/>
</dbReference>
<evidence type="ECO:0000259" key="2">
    <source>
        <dbReference type="Pfam" id="PF26456"/>
    </source>
</evidence>
<accession>A0A0W1SN94</accession>